<accession>A0A069PLW5</accession>
<feature type="compositionally biased region" description="Low complexity" evidence="1">
    <location>
        <begin position="132"/>
        <end position="142"/>
    </location>
</feature>
<feature type="region of interest" description="Disordered" evidence="1">
    <location>
        <begin position="59"/>
        <end position="106"/>
    </location>
</feature>
<evidence type="ECO:0000256" key="1">
    <source>
        <dbReference type="SAM" id="MobiDB-lite"/>
    </source>
</evidence>
<gene>
    <name evidence="3" type="ORF">BG61_16210</name>
</gene>
<feature type="chain" id="PRO_5007372201" evidence="2">
    <location>
        <begin position="39"/>
        <end position="160"/>
    </location>
</feature>
<evidence type="ECO:0000256" key="2">
    <source>
        <dbReference type="SAM" id="SignalP"/>
    </source>
</evidence>
<feature type="region of interest" description="Disordered" evidence="1">
    <location>
        <begin position="123"/>
        <end position="160"/>
    </location>
</feature>
<comment type="caution">
    <text evidence="3">The sequence shown here is derived from an EMBL/GenBank/DDBJ whole genome shotgun (WGS) entry which is preliminary data.</text>
</comment>
<name>A0A069PLW5_9BURK</name>
<reference evidence="3 4" key="1">
    <citation type="submission" date="2014-03" db="EMBL/GenBank/DDBJ databases">
        <title>Draft Genome Sequences of Four Burkholderia Strains.</title>
        <authorList>
            <person name="Liu X.Y."/>
            <person name="Li C.X."/>
            <person name="Xu J.H."/>
        </authorList>
    </citation>
    <scope>NUCLEOTIDE SEQUENCE [LARGE SCALE GENOMIC DNA]</scope>
    <source>
        <strain evidence="3 4">DSM 50014</strain>
    </source>
</reference>
<protein>
    <submittedName>
        <fullName evidence="3">Uncharacterized protein</fullName>
    </submittedName>
</protein>
<proteinExistence type="predicted"/>
<feature type="signal peptide" evidence="2">
    <location>
        <begin position="1"/>
        <end position="38"/>
    </location>
</feature>
<keyword evidence="4" id="KW-1185">Reference proteome</keyword>
<keyword evidence="2" id="KW-0732">Signal</keyword>
<sequence length="160" mass="16320">MKRAIRSTPLPLDRTAAITAVCALCACAALAVSPRAHAATLADAVASGQAGGNATELDLLGSPKTYTDPYGSPVDGKGGQRGPVTNAQTARGTTPTDKLLAQQDGVDRIPGGAVQLRPLARNRNAQAMSPEGAAAALYRPPAGAKPPAPARAREIYKSPW</sequence>
<dbReference type="AlphaFoldDB" id="A0A069PLW5"/>
<dbReference type="EMBL" id="JFHC01000025">
    <property type="protein sequence ID" value="KDR41653.1"/>
    <property type="molecule type" value="Genomic_DNA"/>
</dbReference>
<feature type="compositionally biased region" description="Polar residues" evidence="1">
    <location>
        <begin position="83"/>
        <end position="96"/>
    </location>
</feature>
<dbReference type="RefSeq" id="WP_051672590.1">
    <property type="nucleotide sequence ID" value="NZ_CADFFX010000016.1"/>
</dbReference>
<dbReference type="Proteomes" id="UP000027466">
    <property type="component" value="Unassembled WGS sequence"/>
</dbReference>
<feature type="compositionally biased region" description="Basic and acidic residues" evidence="1">
    <location>
        <begin position="151"/>
        <end position="160"/>
    </location>
</feature>
<evidence type="ECO:0000313" key="4">
    <source>
        <dbReference type="Proteomes" id="UP000027466"/>
    </source>
</evidence>
<organism evidence="3 4">
    <name type="scientific">Caballeronia glathei</name>
    <dbReference type="NCBI Taxonomy" id="60547"/>
    <lineage>
        <taxon>Bacteria</taxon>
        <taxon>Pseudomonadati</taxon>
        <taxon>Pseudomonadota</taxon>
        <taxon>Betaproteobacteria</taxon>
        <taxon>Burkholderiales</taxon>
        <taxon>Burkholderiaceae</taxon>
        <taxon>Caballeronia</taxon>
    </lineage>
</organism>
<dbReference type="PROSITE" id="PS51257">
    <property type="entry name" value="PROKAR_LIPOPROTEIN"/>
    <property type="match status" value="1"/>
</dbReference>
<evidence type="ECO:0000313" key="3">
    <source>
        <dbReference type="EMBL" id="KDR41653.1"/>
    </source>
</evidence>